<dbReference type="OrthoDB" id="5456447at2"/>
<keyword evidence="7" id="KW-0653">Protein transport</keyword>
<dbReference type="InterPro" id="IPR003400">
    <property type="entry name" value="ExbD"/>
</dbReference>
<evidence type="ECO:0000256" key="3">
    <source>
        <dbReference type="ARBA" id="ARBA00022475"/>
    </source>
</evidence>
<dbReference type="GO" id="GO:0005886">
    <property type="term" value="C:plasma membrane"/>
    <property type="evidence" value="ECO:0007669"/>
    <property type="project" value="UniProtKB-SubCell"/>
</dbReference>
<dbReference type="EMBL" id="FNCE01000001">
    <property type="protein sequence ID" value="SDF42573.1"/>
    <property type="molecule type" value="Genomic_DNA"/>
</dbReference>
<keyword evidence="3" id="KW-1003">Cell membrane</keyword>
<feature type="transmembrane region" description="Helical" evidence="8">
    <location>
        <begin position="21"/>
        <end position="41"/>
    </location>
</feature>
<dbReference type="PANTHER" id="PTHR30558:SF3">
    <property type="entry name" value="BIOPOLYMER TRANSPORT PROTEIN EXBD-RELATED"/>
    <property type="match status" value="1"/>
</dbReference>
<evidence type="ECO:0000313" key="10">
    <source>
        <dbReference type="Proteomes" id="UP000199415"/>
    </source>
</evidence>
<dbReference type="GO" id="GO:0015031">
    <property type="term" value="P:protein transport"/>
    <property type="evidence" value="ECO:0007669"/>
    <property type="project" value="UniProtKB-KW"/>
</dbReference>
<dbReference type="STRING" id="1082479.SAMN05216241_10157"/>
<accession>A0A1G7KZD4</accession>
<protein>
    <submittedName>
        <fullName evidence="9">Outer membrane transport energization protein ExbD</fullName>
    </submittedName>
</protein>
<evidence type="ECO:0000313" key="9">
    <source>
        <dbReference type="EMBL" id="SDF42573.1"/>
    </source>
</evidence>
<keyword evidence="5 8" id="KW-1133">Transmembrane helix</keyword>
<keyword evidence="10" id="KW-1185">Reference proteome</keyword>
<comment type="subcellular location">
    <subcellularLocation>
        <location evidence="1">Cell membrane</location>
        <topology evidence="1">Single-pass membrane protein</topology>
    </subcellularLocation>
    <subcellularLocation>
        <location evidence="7">Cell membrane</location>
        <topology evidence="7">Single-pass type II membrane protein</topology>
    </subcellularLocation>
</comment>
<evidence type="ECO:0000256" key="7">
    <source>
        <dbReference type="RuleBase" id="RU003879"/>
    </source>
</evidence>
<dbReference type="PANTHER" id="PTHR30558">
    <property type="entry name" value="EXBD MEMBRANE COMPONENT OF PMF-DRIVEN MACROMOLECULE IMPORT SYSTEM"/>
    <property type="match status" value="1"/>
</dbReference>
<proteinExistence type="inferred from homology"/>
<evidence type="ECO:0000256" key="5">
    <source>
        <dbReference type="ARBA" id="ARBA00022989"/>
    </source>
</evidence>
<organism evidence="9 10">
    <name type="scientific">Limimonas halophila</name>
    <dbReference type="NCBI Taxonomy" id="1082479"/>
    <lineage>
        <taxon>Bacteria</taxon>
        <taxon>Pseudomonadati</taxon>
        <taxon>Pseudomonadota</taxon>
        <taxon>Alphaproteobacteria</taxon>
        <taxon>Rhodospirillales</taxon>
        <taxon>Rhodovibrionaceae</taxon>
        <taxon>Limimonas</taxon>
    </lineage>
</organism>
<evidence type="ECO:0000256" key="1">
    <source>
        <dbReference type="ARBA" id="ARBA00004162"/>
    </source>
</evidence>
<gene>
    <name evidence="9" type="ORF">SAMN05216241_10157</name>
</gene>
<reference evidence="9 10" key="1">
    <citation type="submission" date="2016-10" db="EMBL/GenBank/DDBJ databases">
        <authorList>
            <person name="de Groot N.N."/>
        </authorList>
    </citation>
    <scope>NUCLEOTIDE SEQUENCE [LARGE SCALE GENOMIC DNA]</scope>
    <source>
        <strain evidence="9 10">DSM 25584</strain>
    </source>
</reference>
<dbReference type="AlphaFoldDB" id="A0A1G7KZD4"/>
<evidence type="ECO:0000256" key="4">
    <source>
        <dbReference type="ARBA" id="ARBA00022692"/>
    </source>
</evidence>
<comment type="similarity">
    <text evidence="2 7">Belongs to the ExbD/TolR family.</text>
</comment>
<evidence type="ECO:0000256" key="2">
    <source>
        <dbReference type="ARBA" id="ARBA00005811"/>
    </source>
</evidence>
<dbReference type="GO" id="GO:0022857">
    <property type="term" value="F:transmembrane transporter activity"/>
    <property type="evidence" value="ECO:0007669"/>
    <property type="project" value="InterPro"/>
</dbReference>
<sequence length="143" mass="15683">MPSPSQHRPSRLRNRRRRRASVSLTPLIDVVFILLVFFMLASSFQSWRSIAMEPPVERGGGGDGSPAVLVRLLPGGGLDLNGRRVDEATLRQRLTGYAERPEPPRVLIEPRPGVSLQRAVGVIDLVEAAGLKRTRLLRAEGGS</sequence>
<keyword evidence="4 7" id="KW-0812">Transmembrane</keyword>
<keyword evidence="7" id="KW-0813">Transport</keyword>
<evidence type="ECO:0000256" key="8">
    <source>
        <dbReference type="SAM" id="Phobius"/>
    </source>
</evidence>
<dbReference type="Proteomes" id="UP000199415">
    <property type="component" value="Unassembled WGS sequence"/>
</dbReference>
<keyword evidence="6 8" id="KW-0472">Membrane</keyword>
<dbReference type="Pfam" id="PF02472">
    <property type="entry name" value="ExbD"/>
    <property type="match status" value="1"/>
</dbReference>
<name>A0A1G7KZD4_9PROT</name>
<evidence type="ECO:0000256" key="6">
    <source>
        <dbReference type="ARBA" id="ARBA00023136"/>
    </source>
</evidence>